<proteinExistence type="predicted"/>
<feature type="domain" description="Transposable element P transposase-like GTP-binding insertion" evidence="1">
    <location>
        <begin position="43"/>
        <end position="117"/>
    </location>
</feature>
<reference evidence="2" key="2">
    <citation type="submission" date="2015-02" db="UniProtKB">
        <authorList>
            <consortium name="EnsemblMetazoa"/>
        </authorList>
    </citation>
    <scope>IDENTIFICATION</scope>
</reference>
<dbReference type="PhylomeDB" id="T1IIM3"/>
<protein>
    <recommendedName>
        <fullName evidence="1">Transposable element P transposase-like GTP-binding insertion domain-containing protein</fullName>
    </recommendedName>
</protein>
<organism evidence="2 3">
    <name type="scientific">Strigamia maritima</name>
    <name type="common">European centipede</name>
    <name type="synonym">Geophilus maritimus</name>
    <dbReference type="NCBI Taxonomy" id="126957"/>
    <lineage>
        <taxon>Eukaryota</taxon>
        <taxon>Metazoa</taxon>
        <taxon>Ecdysozoa</taxon>
        <taxon>Arthropoda</taxon>
        <taxon>Myriapoda</taxon>
        <taxon>Chilopoda</taxon>
        <taxon>Pleurostigmophora</taxon>
        <taxon>Geophilomorpha</taxon>
        <taxon>Linotaeniidae</taxon>
        <taxon>Strigamia</taxon>
    </lineage>
</organism>
<evidence type="ECO:0000259" key="1">
    <source>
        <dbReference type="Pfam" id="PF21788"/>
    </source>
</evidence>
<dbReference type="Pfam" id="PF21788">
    <property type="entry name" value="TNP-like_GBD"/>
    <property type="match status" value="1"/>
</dbReference>
<dbReference type="InterPro" id="IPR048366">
    <property type="entry name" value="TNP-like_GBD"/>
</dbReference>
<dbReference type="EMBL" id="JH430196">
    <property type="status" value="NOT_ANNOTATED_CDS"/>
    <property type="molecule type" value="Genomic_DNA"/>
</dbReference>
<reference evidence="3" key="1">
    <citation type="submission" date="2011-05" db="EMBL/GenBank/DDBJ databases">
        <authorList>
            <person name="Richards S.R."/>
            <person name="Qu J."/>
            <person name="Jiang H."/>
            <person name="Jhangiani S.N."/>
            <person name="Agravi P."/>
            <person name="Goodspeed R."/>
            <person name="Gross S."/>
            <person name="Mandapat C."/>
            <person name="Jackson L."/>
            <person name="Mathew T."/>
            <person name="Pu L."/>
            <person name="Thornton R."/>
            <person name="Saada N."/>
            <person name="Wilczek-Boney K.B."/>
            <person name="Lee S."/>
            <person name="Kovar C."/>
            <person name="Wu Y."/>
            <person name="Scherer S.E."/>
            <person name="Worley K.C."/>
            <person name="Muzny D.M."/>
            <person name="Gibbs R."/>
        </authorList>
    </citation>
    <scope>NUCLEOTIDE SEQUENCE</scope>
    <source>
        <strain evidence="3">Brora</strain>
    </source>
</reference>
<dbReference type="Proteomes" id="UP000014500">
    <property type="component" value="Unassembled WGS sequence"/>
</dbReference>
<evidence type="ECO:0000313" key="3">
    <source>
        <dbReference type="Proteomes" id="UP000014500"/>
    </source>
</evidence>
<dbReference type="STRING" id="126957.T1IIM3"/>
<sequence length="259" mass="29436">MSLTYLNVFVTNSKKKVLHIHGLELDFNLYEELLKEDLSLPAGLRSVPKLTVQHIKPNAFQKMNVSLAVQLFSRSTARGLKVYRELGKEIFKNSDDLEKFTAFINCLFDILNSRLPLHGLRKDSDNHKRYFSLIRYNAGCDDHPTPKSFAQLHSLLSAYTPIKNALVSGNCEKEVDATVLEFDKHLKAMSKNSQKQSEQLKQNIQSAIKSKLNVTGTNYKNIDDTATISEDLIVHDLCGWLIKKATNFTDCKNCFKLLI</sequence>
<dbReference type="EnsemblMetazoa" id="SMAR000724-RA">
    <property type="protein sequence ID" value="SMAR000724-PA"/>
    <property type="gene ID" value="SMAR000724"/>
</dbReference>
<keyword evidence="3" id="KW-1185">Reference proteome</keyword>
<accession>T1IIM3</accession>
<dbReference type="HOGENOM" id="CLU_1075959_0_0_1"/>
<name>T1IIM3_STRMM</name>
<dbReference type="AlphaFoldDB" id="T1IIM3"/>
<evidence type="ECO:0000313" key="2">
    <source>
        <dbReference type="EnsemblMetazoa" id="SMAR000724-PA"/>
    </source>
</evidence>